<dbReference type="GO" id="GO:0005886">
    <property type="term" value="C:plasma membrane"/>
    <property type="evidence" value="ECO:0007669"/>
    <property type="project" value="InterPro"/>
</dbReference>
<dbReference type="Gene3D" id="2.60.40.60">
    <property type="entry name" value="Cadherins"/>
    <property type="match status" value="6"/>
</dbReference>
<evidence type="ECO:0000256" key="1">
    <source>
        <dbReference type="ARBA" id="ARBA00004167"/>
    </source>
</evidence>
<dbReference type="GO" id="GO:0007156">
    <property type="term" value="P:homophilic cell adhesion via plasma membrane adhesion molecules"/>
    <property type="evidence" value="ECO:0007669"/>
    <property type="project" value="InterPro"/>
</dbReference>
<feature type="signal peptide" evidence="11">
    <location>
        <begin position="1"/>
        <end position="17"/>
    </location>
</feature>
<feature type="domain" description="Cadherin" evidence="12">
    <location>
        <begin position="749"/>
        <end position="903"/>
    </location>
</feature>
<evidence type="ECO:0000313" key="13">
    <source>
        <dbReference type="EMBL" id="KAF5404487.1"/>
    </source>
</evidence>
<evidence type="ECO:0000256" key="5">
    <source>
        <dbReference type="ARBA" id="ARBA00022989"/>
    </source>
</evidence>
<accession>A0A8J4TLC5</accession>
<evidence type="ECO:0000259" key="12">
    <source>
        <dbReference type="PROSITE" id="PS50268"/>
    </source>
</evidence>
<evidence type="ECO:0000256" key="3">
    <source>
        <dbReference type="ARBA" id="ARBA00022737"/>
    </source>
</evidence>
<organism evidence="13 14">
    <name type="scientific">Paragonimus heterotremus</name>
    <dbReference type="NCBI Taxonomy" id="100268"/>
    <lineage>
        <taxon>Eukaryota</taxon>
        <taxon>Metazoa</taxon>
        <taxon>Spiralia</taxon>
        <taxon>Lophotrochozoa</taxon>
        <taxon>Platyhelminthes</taxon>
        <taxon>Trematoda</taxon>
        <taxon>Digenea</taxon>
        <taxon>Plagiorchiida</taxon>
        <taxon>Troglotremata</taxon>
        <taxon>Troglotrematidae</taxon>
        <taxon>Paragonimus</taxon>
    </lineage>
</organism>
<evidence type="ECO:0000256" key="2">
    <source>
        <dbReference type="ARBA" id="ARBA00022692"/>
    </source>
</evidence>
<dbReference type="PROSITE" id="PS50268">
    <property type="entry name" value="CADHERIN_2"/>
    <property type="match status" value="5"/>
</dbReference>
<dbReference type="EMBL" id="LUCH01000706">
    <property type="protein sequence ID" value="KAF5404487.1"/>
    <property type="molecule type" value="Genomic_DNA"/>
</dbReference>
<dbReference type="InterPro" id="IPR020894">
    <property type="entry name" value="Cadherin_CS"/>
</dbReference>
<keyword evidence="11" id="KW-0732">Signal</keyword>
<dbReference type="PRINTS" id="PR00205">
    <property type="entry name" value="CADHERIN"/>
</dbReference>
<dbReference type="InterPro" id="IPR002126">
    <property type="entry name" value="Cadherin-like_dom"/>
</dbReference>
<keyword evidence="6 10" id="KW-0472">Membrane</keyword>
<keyword evidence="4 8" id="KW-0106">Calcium</keyword>
<dbReference type="Proteomes" id="UP000748531">
    <property type="component" value="Unassembled WGS sequence"/>
</dbReference>
<feature type="compositionally biased region" description="Polar residues" evidence="9">
    <location>
        <begin position="1126"/>
        <end position="1138"/>
    </location>
</feature>
<evidence type="ECO:0000256" key="7">
    <source>
        <dbReference type="ARBA" id="ARBA00023180"/>
    </source>
</evidence>
<dbReference type="CDD" id="cd11304">
    <property type="entry name" value="Cadherin_repeat"/>
    <property type="match status" value="6"/>
</dbReference>
<comment type="caution">
    <text evidence="13">The sequence shown here is derived from an EMBL/GenBank/DDBJ whole genome shotgun (WGS) entry which is preliminary data.</text>
</comment>
<gene>
    <name evidence="13" type="ORF">PHET_01625</name>
</gene>
<reference evidence="13" key="1">
    <citation type="submission" date="2019-05" db="EMBL/GenBank/DDBJ databases">
        <title>Annotation for the trematode Paragonimus heterotremus.</title>
        <authorList>
            <person name="Choi Y.-J."/>
        </authorList>
    </citation>
    <scope>NUCLEOTIDE SEQUENCE</scope>
    <source>
        <strain evidence="13">LC</strain>
    </source>
</reference>
<feature type="transmembrane region" description="Helical" evidence="10">
    <location>
        <begin position="1082"/>
        <end position="1105"/>
    </location>
</feature>
<evidence type="ECO:0000256" key="6">
    <source>
        <dbReference type="ARBA" id="ARBA00023136"/>
    </source>
</evidence>
<dbReference type="PROSITE" id="PS00232">
    <property type="entry name" value="CADHERIN_1"/>
    <property type="match status" value="5"/>
</dbReference>
<proteinExistence type="predicted"/>
<evidence type="ECO:0000256" key="8">
    <source>
        <dbReference type="PROSITE-ProRule" id="PRU00043"/>
    </source>
</evidence>
<dbReference type="InterPro" id="IPR050174">
    <property type="entry name" value="Protocadherin/Cadherin-CA"/>
</dbReference>
<keyword evidence="14" id="KW-1185">Reference proteome</keyword>
<keyword evidence="2 10" id="KW-0812">Transmembrane</keyword>
<evidence type="ECO:0000313" key="14">
    <source>
        <dbReference type="Proteomes" id="UP000748531"/>
    </source>
</evidence>
<feature type="domain" description="Cadherin" evidence="12">
    <location>
        <begin position="462"/>
        <end position="614"/>
    </location>
</feature>
<dbReference type="OrthoDB" id="6252479at2759"/>
<keyword evidence="7" id="KW-0325">Glycoprotein</keyword>
<dbReference type="InterPro" id="IPR015919">
    <property type="entry name" value="Cadherin-like_sf"/>
</dbReference>
<keyword evidence="5 10" id="KW-1133">Transmembrane helix</keyword>
<feature type="domain" description="Cadherin" evidence="12">
    <location>
        <begin position="615"/>
        <end position="731"/>
    </location>
</feature>
<feature type="domain" description="Cadherin" evidence="12">
    <location>
        <begin position="321"/>
        <end position="442"/>
    </location>
</feature>
<evidence type="ECO:0000256" key="10">
    <source>
        <dbReference type="SAM" id="Phobius"/>
    </source>
</evidence>
<feature type="domain" description="Cadherin" evidence="12">
    <location>
        <begin position="186"/>
        <end position="292"/>
    </location>
</feature>
<feature type="compositionally biased region" description="Basic and acidic residues" evidence="9">
    <location>
        <begin position="1116"/>
        <end position="1125"/>
    </location>
</feature>
<feature type="region of interest" description="Disordered" evidence="9">
    <location>
        <begin position="1116"/>
        <end position="1142"/>
    </location>
</feature>
<evidence type="ECO:0000256" key="11">
    <source>
        <dbReference type="SAM" id="SignalP"/>
    </source>
</evidence>
<evidence type="ECO:0000256" key="9">
    <source>
        <dbReference type="SAM" id="MobiDB-lite"/>
    </source>
</evidence>
<dbReference type="PANTHER" id="PTHR24028">
    <property type="entry name" value="CADHERIN-87A"/>
    <property type="match status" value="1"/>
</dbReference>
<dbReference type="Pfam" id="PF00028">
    <property type="entry name" value="Cadherin"/>
    <property type="match status" value="3"/>
</dbReference>
<dbReference type="SUPFAM" id="SSF49313">
    <property type="entry name" value="Cadherin-like"/>
    <property type="match status" value="5"/>
</dbReference>
<dbReference type="FunFam" id="2.60.40.60:FF:000020">
    <property type="entry name" value="Dachsous cadherin-related 1b"/>
    <property type="match status" value="1"/>
</dbReference>
<sequence length="1434" mass="158577">MLHILFSFECLLVAILSQTQPVIEILEEASSGTVLIDNLQTRFQFGPNYSPTLQYAAIGNPSSPGIASLEIRPHRFGGNLQLVIRDGSRGPDREELCDTRQIPQSQHPPPCDIALVILHGDRQNPSYAKLTLRILDINDNAPVFAKGDLLEVRIPEDLPDSRERSSLVYATYGKYDRPTHTISLPTAFDLDVAENDIKYYRLTTISGHEVDETQVSLVNNGSGIAMDSSRLSSTDLRGTQTPALQITGQLDREKQSDLWFHLLALDGGIPQRTGTLSIHLIVTDLNDNRPKFRKPIYHQPTFVLNAEPYGSPAIGSDVLRIVETLPVGSELLTLIADDLDEGVNAQVTYRLREPLASESDAVMAYQSFALTRRNHSVSLRIARSLDADSPHGKMWADSMNRQLFGNLVHLTVEAVDAGSPALTGTATIPILIENVNDNQPEIAVQFTNPIQISTTSFNHSSTGSTQAGSLQENLTGPNTVAHLTVTDGDLLAPSSTTRLSSHSQPRDNVQCEANDTRFSLDKLPSMSSQIAPDPGSMTHASLSLYFYRLSALKMVDREEAEWIHVQITCIDQVGAEYPQYGFPSSNTYLSTVQLTGSVILTIKVLDVNDNAPKFTKEIYRYSVKETPSNPSLFGNKFIPDTARVLIGQVHAVDADDGANGLVHYRLLTNPRDAFQVDTIKGTIWRVGPLDREKDAHFELKIEAQDQSIPALSSTCLVEVNVLDVNDHVPYWVPSGLEEEIGKYRFGRSEDGVFYFSVSEDTEVGQTIGVLRAFDVDGITESDWTQIPIDIQVPNTLGNHLTLKSESGIIYQLEAVDDASAFAINRRTGELRLNRKLDRETRAHYELRAFAIDNPSTLLSTPLTHVGSVASSNRPWEAVPSIRYTATATVIVTVLDVNDNSPQFESPLIGQEFHIEPGSSLATPGTTLFTAKAYDADNGENATVRYALEGGGYGLVEIDSTTGMCYTREPIQKSTLMNLFANTHIALTERMQTASRESVDRGKIQGDMSNIAPEDRSFSISLVVIAYDMGTPKQLNNSRTIRLVWNAGSMKDTQSSYPHSALLGGAYGQSLLFNGKWSRTERIIIPLVVGAFLLLFLICGILFGIARHRNRQGKLQLSDRLRESSRHQQFGSPQSAPNRSKTRGKLDRWRWCIQPGESQLEPISTVSDKLDRRVTKVMGKAQSNLIGSPIYDYQTRPMSREQFTGRCATSLENPLPTAIQSYLPDCIPVTDANFQDTFEHSEIGHMLINSQSSKFMKSEWKNRTRHVGSTLSRALSEESLGIAKQTDLGYTALRAYPTLVPEPIRFAPILDGINTGSYYGVRKQTRPFSPAVHYKPNEDNRTIPVCRPISTARPEPVRLNSSAFYNPFNMVANTTAMTYPTLTYDPGSDLEPYEQYELEDDTNDQNGTKPRVHVGGSGGGWKVKLADAYAENTFV</sequence>
<name>A0A8J4TLC5_9TREM</name>
<dbReference type="PANTHER" id="PTHR24028:SF146">
    <property type="entry name" value="CADHERIN 96CB, ISOFORM D-RELATED"/>
    <property type="match status" value="1"/>
</dbReference>
<comment type="subcellular location">
    <subcellularLocation>
        <location evidence="1">Membrane</location>
        <topology evidence="1">Single-pass membrane protein</topology>
    </subcellularLocation>
</comment>
<evidence type="ECO:0000256" key="4">
    <source>
        <dbReference type="ARBA" id="ARBA00022837"/>
    </source>
</evidence>
<feature type="chain" id="PRO_5035258217" evidence="11">
    <location>
        <begin position="18"/>
        <end position="1434"/>
    </location>
</feature>
<keyword evidence="3" id="KW-0677">Repeat</keyword>
<dbReference type="SMART" id="SM00112">
    <property type="entry name" value="CA"/>
    <property type="match status" value="5"/>
</dbReference>
<protein>
    <submittedName>
        <fullName evidence="13">Protocadherin Fat 4</fullName>
    </submittedName>
</protein>
<dbReference type="GO" id="GO:0005509">
    <property type="term" value="F:calcium ion binding"/>
    <property type="evidence" value="ECO:0007669"/>
    <property type="project" value="UniProtKB-UniRule"/>
</dbReference>